<sequence>MTQPTSSAKDTLPSTLLRLCVLCASSLEAMSTSPTETVDKTAASQDGRALSERISSDTLALVQKVRKEVTALSLAMRPSSSFEPQDHSEPLDGVDDKSIEAASHLLQSLATEAVPKLVFLANMALTRVRVYSIADSAEHDPLVEQARESGAHIVLGEGAKGPLADKACLGALFVKDLRLLITDIVAGIGELCQSFMDTRTRTVLARAQQKREGTGKPSNPLPPPSRAASLALTKKLWTLCDAAEGDKTHTPAYVARLPRNNYEALCKSIRRNELLMRDSQSELQDALDDAQSHAIGAASDSATEQASDSAPKQEPASSDETEELDDVEDMWEQNVLASEEGRVTARAVLDLVTSGIKLVQSLSKSLPKDASEHRLDDIANCMDALAAAQDELTCAALFEDDSSETNVNASTIAYVDACKQLCERVDGRTIPDIESLASKLKSSQPST</sequence>
<feature type="region of interest" description="Disordered" evidence="1">
    <location>
        <begin position="206"/>
        <end position="226"/>
    </location>
</feature>
<accession>A8PWW1</accession>
<dbReference type="GeneID" id="5856274"/>
<dbReference type="STRING" id="425265.A8PWW1"/>
<name>A8PWW1_MALGO</name>
<dbReference type="EMBL" id="AAYY01000003">
    <property type="protein sequence ID" value="EDP44755.1"/>
    <property type="molecule type" value="Genomic_DNA"/>
</dbReference>
<evidence type="ECO:0000313" key="3">
    <source>
        <dbReference type="EMBL" id="EDP44755.1"/>
    </source>
</evidence>
<evidence type="ECO:0000256" key="2">
    <source>
        <dbReference type="SAM" id="SignalP"/>
    </source>
</evidence>
<dbReference type="KEGG" id="mgl:MGL_1237"/>
<feature type="chain" id="PRO_5002727988" evidence="2">
    <location>
        <begin position="32"/>
        <end position="447"/>
    </location>
</feature>
<gene>
    <name evidence="3" type="ORF">MGL_1237</name>
</gene>
<protein>
    <submittedName>
        <fullName evidence="3">Uncharacterized protein</fullName>
    </submittedName>
</protein>
<dbReference type="InParanoid" id="A8PWW1"/>
<keyword evidence="4" id="KW-1185">Reference proteome</keyword>
<dbReference type="AlphaFoldDB" id="A8PWW1"/>
<dbReference type="Gene3D" id="1.20.1410.10">
    <property type="entry name" value="I/LWEQ domain"/>
    <property type="match status" value="1"/>
</dbReference>
<dbReference type="Proteomes" id="UP000008837">
    <property type="component" value="Unassembled WGS sequence"/>
</dbReference>
<dbReference type="VEuPathDB" id="FungiDB:MGL_1237"/>
<dbReference type="OMA" id="LCQSFMD"/>
<feature type="compositionally biased region" description="Acidic residues" evidence="1">
    <location>
        <begin position="317"/>
        <end position="326"/>
    </location>
</feature>
<feature type="region of interest" description="Disordered" evidence="1">
    <location>
        <begin position="284"/>
        <end position="326"/>
    </location>
</feature>
<dbReference type="OrthoDB" id="5978656at2759"/>
<dbReference type="RefSeq" id="XP_001731969.1">
    <property type="nucleotide sequence ID" value="XM_001731917.1"/>
</dbReference>
<evidence type="ECO:0000256" key="1">
    <source>
        <dbReference type="SAM" id="MobiDB-lite"/>
    </source>
</evidence>
<keyword evidence="2" id="KW-0732">Signal</keyword>
<evidence type="ECO:0000313" key="4">
    <source>
        <dbReference type="Proteomes" id="UP000008837"/>
    </source>
</evidence>
<comment type="caution">
    <text evidence="3">The sequence shown here is derived from an EMBL/GenBank/DDBJ whole genome shotgun (WGS) entry which is preliminary data.</text>
</comment>
<feature type="compositionally biased region" description="Polar residues" evidence="1">
    <location>
        <begin position="300"/>
        <end position="316"/>
    </location>
</feature>
<organism evidence="3 4">
    <name type="scientific">Malassezia globosa (strain ATCC MYA-4612 / CBS 7966)</name>
    <name type="common">Dandruff-associated fungus</name>
    <dbReference type="NCBI Taxonomy" id="425265"/>
    <lineage>
        <taxon>Eukaryota</taxon>
        <taxon>Fungi</taxon>
        <taxon>Dikarya</taxon>
        <taxon>Basidiomycota</taxon>
        <taxon>Ustilaginomycotina</taxon>
        <taxon>Malasseziomycetes</taxon>
        <taxon>Malasseziales</taxon>
        <taxon>Malasseziaceae</taxon>
        <taxon>Malassezia</taxon>
    </lineage>
</organism>
<feature type="signal peptide" evidence="2">
    <location>
        <begin position="1"/>
        <end position="31"/>
    </location>
</feature>
<proteinExistence type="predicted"/>
<reference evidence="3 4" key="1">
    <citation type="journal article" date="2007" name="Proc. Natl. Acad. Sci. U.S.A.">
        <title>Dandruff-associated Malassezia genomes reveal convergent and divergent virulence traits shared with plant and human fungal pathogens.</title>
        <authorList>
            <person name="Xu J."/>
            <person name="Saunders C.W."/>
            <person name="Hu P."/>
            <person name="Grant R.A."/>
            <person name="Boekhout T."/>
            <person name="Kuramae E.E."/>
            <person name="Kronstad J.W."/>
            <person name="Deangelis Y.M."/>
            <person name="Reeder N.L."/>
            <person name="Johnstone K.R."/>
            <person name="Leland M."/>
            <person name="Fieno A.M."/>
            <person name="Begley W.M."/>
            <person name="Sun Y."/>
            <person name="Lacey M.P."/>
            <person name="Chaudhary T."/>
            <person name="Keough T."/>
            <person name="Chu L."/>
            <person name="Sears R."/>
            <person name="Yuan B."/>
            <person name="Dawson T.L.Jr."/>
        </authorList>
    </citation>
    <scope>NUCLEOTIDE SEQUENCE [LARGE SCALE GENOMIC DNA]</scope>
    <source>
        <strain evidence="4">ATCC MYA-4612 / CBS 7966</strain>
    </source>
</reference>